<sequence>MLATYFFAFQIYADIAGYSAIAISSAKIMGFDLMENFHYPYLAASVSEFWKRWHILLSTWFRDYVYKPLGGNRVSKSRWIYNIMAVFLISGMWHGVNWTFLVWGAIHGLYLIIYMRTKKLQAKILNIIGIENSPGLKK</sequence>
<name>A0A286U3X2_9BACT</name>
<evidence type="ECO:0000256" key="4">
    <source>
        <dbReference type="ARBA" id="ARBA00023136"/>
    </source>
</evidence>
<comment type="subcellular location">
    <subcellularLocation>
        <location evidence="1">Membrane</location>
        <topology evidence="1">Multi-pass membrane protein</topology>
    </subcellularLocation>
</comment>
<accession>A0A286U3X2</accession>
<feature type="transmembrane region" description="Helical" evidence="5">
    <location>
        <begin position="100"/>
        <end position="117"/>
    </location>
</feature>
<reference evidence="7" key="1">
    <citation type="journal article" date="2017" name="Environ. Microbiol. Rep.">
        <title>Genetic Diversity of Marine Anaerobic Ammonium-Oxidizing Bacteria as Revealed by Genomic and Proteomic Analyses of 'Candidatus Scalindua japonica'.</title>
        <authorList>
            <person name="Oshiki M."/>
            <person name="Mizuto K."/>
            <person name="Kimura Z."/>
            <person name="Kindaichi T."/>
            <person name="Satoh H."/>
            <person name="Okabe S."/>
        </authorList>
    </citation>
    <scope>NUCLEOTIDE SEQUENCE [LARGE SCALE GENOMIC DNA]</scope>
    <source>
        <strain evidence="7">husup-a2</strain>
    </source>
</reference>
<evidence type="ECO:0000313" key="6">
    <source>
        <dbReference type="EMBL" id="GAX62771.1"/>
    </source>
</evidence>
<evidence type="ECO:0000313" key="7">
    <source>
        <dbReference type="Proteomes" id="UP000218542"/>
    </source>
</evidence>
<comment type="caution">
    <text evidence="6">The sequence shown here is derived from an EMBL/GenBank/DDBJ whole genome shotgun (WGS) entry which is preliminary data.</text>
</comment>
<protein>
    <submittedName>
        <fullName evidence="6">Membrane bound O-acyl transferase MBOAT family protein</fullName>
    </submittedName>
</protein>
<keyword evidence="2 5" id="KW-0812">Transmembrane</keyword>
<dbReference type="AlphaFoldDB" id="A0A286U3X2"/>
<dbReference type="EMBL" id="BAOS01000043">
    <property type="protein sequence ID" value="GAX62771.1"/>
    <property type="molecule type" value="Genomic_DNA"/>
</dbReference>
<dbReference type="Proteomes" id="UP000218542">
    <property type="component" value="Unassembled WGS sequence"/>
</dbReference>
<keyword evidence="4 5" id="KW-0472">Membrane</keyword>
<evidence type="ECO:0000256" key="1">
    <source>
        <dbReference type="ARBA" id="ARBA00004141"/>
    </source>
</evidence>
<dbReference type="InterPro" id="IPR051085">
    <property type="entry name" value="MB_O-acyltransferase"/>
</dbReference>
<dbReference type="PANTHER" id="PTHR13285">
    <property type="entry name" value="ACYLTRANSFERASE"/>
    <property type="match status" value="1"/>
</dbReference>
<proteinExistence type="predicted"/>
<dbReference type="GO" id="GO:0016746">
    <property type="term" value="F:acyltransferase activity"/>
    <property type="evidence" value="ECO:0007669"/>
    <property type="project" value="TreeGrafter"/>
</dbReference>
<dbReference type="Pfam" id="PF03062">
    <property type="entry name" value="MBOAT"/>
    <property type="match status" value="1"/>
</dbReference>
<keyword evidence="7" id="KW-1185">Reference proteome</keyword>
<organism evidence="6 7">
    <name type="scientific">Candidatus Scalindua japonica</name>
    <dbReference type="NCBI Taxonomy" id="1284222"/>
    <lineage>
        <taxon>Bacteria</taxon>
        <taxon>Pseudomonadati</taxon>
        <taxon>Planctomycetota</taxon>
        <taxon>Candidatus Brocadiia</taxon>
        <taxon>Candidatus Brocadiales</taxon>
        <taxon>Candidatus Scalinduaceae</taxon>
        <taxon>Candidatus Scalindua</taxon>
    </lineage>
</organism>
<gene>
    <name evidence="6" type="ORF">SCALIN_C43_0024</name>
</gene>
<dbReference type="GO" id="GO:0016020">
    <property type="term" value="C:membrane"/>
    <property type="evidence" value="ECO:0007669"/>
    <property type="project" value="UniProtKB-SubCell"/>
</dbReference>
<evidence type="ECO:0000256" key="2">
    <source>
        <dbReference type="ARBA" id="ARBA00022692"/>
    </source>
</evidence>
<dbReference type="PANTHER" id="PTHR13285:SF18">
    <property type="entry name" value="PROTEIN-CYSTEINE N-PALMITOYLTRANSFERASE RASP"/>
    <property type="match status" value="1"/>
</dbReference>
<evidence type="ECO:0000256" key="3">
    <source>
        <dbReference type="ARBA" id="ARBA00022989"/>
    </source>
</evidence>
<dbReference type="InterPro" id="IPR004299">
    <property type="entry name" value="MBOAT_fam"/>
</dbReference>
<keyword evidence="3 5" id="KW-1133">Transmembrane helix</keyword>
<evidence type="ECO:0000256" key="5">
    <source>
        <dbReference type="SAM" id="Phobius"/>
    </source>
</evidence>
<keyword evidence="6" id="KW-0808">Transferase</keyword>